<dbReference type="KEGG" id="sfol:H3H32_22160"/>
<sequence>MAETVQNDPYPTDPIKLKEACERYEKLLAESGLTKFFQTGYFDVTGIQKILAENQSDHIKVYYGIDEKDRHFLFIAPTQPDGRAREDTDLTEAECCCQRPPCPLELSDRYADQ</sequence>
<keyword evidence="2" id="KW-1185">Reference proteome</keyword>
<dbReference type="EMBL" id="CP059732">
    <property type="protein sequence ID" value="QMW00685.1"/>
    <property type="molecule type" value="Genomic_DNA"/>
</dbReference>
<dbReference type="RefSeq" id="WP_182457799.1">
    <property type="nucleotide sequence ID" value="NZ_CP059732.1"/>
</dbReference>
<organism evidence="1 2">
    <name type="scientific">Spirosoma foliorum</name>
    <dbReference type="NCBI Taxonomy" id="2710596"/>
    <lineage>
        <taxon>Bacteria</taxon>
        <taxon>Pseudomonadati</taxon>
        <taxon>Bacteroidota</taxon>
        <taxon>Cytophagia</taxon>
        <taxon>Cytophagales</taxon>
        <taxon>Cytophagaceae</taxon>
        <taxon>Spirosoma</taxon>
    </lineage>
</organism>
<evidence type="ECO:0000313" key="2">
    <source>
        <dbReference type="Proteomes" id="UP000515369"/>
    </source>
</evidence>
<protein>
    <submittedName>
        <fullName evidence="1">Uncharacterized protein</fullName>
    </submittedName>
</protein>
<proteinExistence type="predicted"/>
<accession>A0A7G5GP93</accession>
<dbReference type="Proteomes" id="UP000515369">
    <property type="component" value="Chromosome"/>
</dbReference>
<reference evidence="1 2" key="1">
    <citation type="submission" date="2020-07" db="EMBL/GenBank/DDBJ databases">
        <title>Spirosoma foliorum sp. nov., isolated from the leaves on the Nejang mountain Korea, Republic of.</title>
        <authorList>
            <person name="Ho H."/>
            <person name="Lee Y.-J."/>
            <person name="Nurcahyanto D.-A."/>
            <person name="Kim S.-G."/>
        </authorList>
    </citation>
    <scope>NUCLEOTIDE SEQUENCE [LARGE SCALE GENOMIC DNA]</scope>
    <source>
        <strain evidence="1 2">PL0136</strain>
    </source>
</reference>
<name>A0A7G5GP93_9BACT</name>
<evidence type="ECO:0000313" key="1">
    <source>
        <dbReference type="EMBL" id="QMW00685.1"/>
    </source>
</evidence>
<dbReference type="AlphaFoldDB" id="A0A7G5GP93"/>
<gene>
    <name evidence="1" type="ORF">H3H32_22160</name>
</gene>